<evidence type="ECO:0000259" key="10">
    <source>
        <dbReference type="Pfam" id="PF13954"/>
    </source>
</evidence>
<dbReference type="SUPFAM" id="SSF141729">
    <property type="entry name" value="FimD N-terminal domain-like"/>
    <property type="match status" value="1"/>
</dbReference>
<evidence type="ECO:0000313" key="12">
    <source>
        <dbReference type="Proteomes" id="UP001139290"/>
    </source>
</evidence>
<keyword evidence="12" id="KW-1185">Reference proteome</keyword>
<evidence type="ECO:0000256" key="2">
    <source>
        <dbReference type="ARBA" id="ARBA00008064"/>
    </source>
</evidence>
<dbReference type="RefSeq" id="WP_252839067.1">
    <property type="nucleotide sequence ID" value="NZ_JAJJVQ010000015.1"/>
</dbReference>
<evidence type="ECO:0000259" key="9">
    <source>
        <dbReference type="Pfam" id="PF13953"/>
    </source>
</evidence>
<comment type="similarity">
    <text evidence="2">Belongs to the fimbrial export usher family.</text>
</comment>
<dbReference type="Gene3D" id="3.10.20.410">
    <property type="match status" value="1"/>
</dbReference>
<protein>
    <submittedName>
        <fullName evidence="11">Fimbrial biogenesis outer membrane usher protein</fullName>
    </submittedName>
</protein>
<feature type="domain" description="PapC-like C-terminal" evidence="9">
    <location>
        <begin position="771"/>
        <end position="835"/>
    </location>
</feature>
<dbReference type="Pfam" id="PF00577">
    <property type="entry name" value="Usher"/>
    <property type="match status" value="1"/>
</dbReference>
<accession>A0ABT1BGT0</accession>
<dbReference type="InterPro" id="IPR025949">
    <property type="entry name" value="PapC-like_C"/>
</dbReference>
<comment type="caution">
    <text evidence="11">The sequence shown here is derived from an EMBL/GenBank/DDBJ whole genome shotgun (WGS) entry which is preliminary data.</text>
</comment>
<proteinExistence type="inferred from homology"/>
<dbReference type="Gene3D" id="2.60.40.3110">
    <property type="match status" value="1"/>
</dbReference>
<evidence type="ECO:0000256" key="4">
    <source>
        <dbReference type="ARBA" id="ARBA00022452"/>
    </source>
</evidence>
<feature type="domain" description="PapC N-terminal" evidence="10">
    <location>
        <begin position="28"/>
        <end position="176"/>
    </location>
</feature>
<dbReference type="InterPro" id="IPR042186">
    <property type="entry name" value="FimD_plug_dom"/>
</dbReference>
<dbReference type="InterPro" id="IPR037224">
    <property type="entry name" value="PapC_N_sf"/>
</dbReference>
<keyword evidence="7" id="KW-0472">Membrane</keyword>
<dbReference type="Pfam" id="PF13953">
    <property type="entry name" value="PapC_C"/>
    <property type="match status" value="1"/>
</dbReference>
<dbReference type="Proteomes" id="UP001139290">
    <property type="component" value="Unassembled WGS sequence"/>
</dbReference>
<keyword evidence="6" id="KW-0732">Signal</keyword>
<dbReference type="InterPro" id="IPR000015">
    <property type="entry name" value="Fimb_usher"/>
</dbReference>
<keyword evidence="3" id="KW-0813">Transport</keyword>
<sequence>MLHFRLSCVVALSLSGIWSGQLLAVPYTFDPSMLDGGNSMVDLSLFEEGAQMPGIYPVNIVLGEEIVDRRNLAFHLQREPDGKRSLQPCLTVEQLSRYGIRTEKYPGLATGGGEEGGVQCARINAIPQGSMTFAFFRQQLIISVPQAALRPRFDGIAPESMWDDGIPALMSGYQVSVNRSQQTTGAGSHMDSAYLRLTPGANLGPWRLRNILNWQRNGQSPGRWERQQSYVERGIIRLKSRLTLGESATPSDVFDSVPFRGVMLATDEAMIPSALREFAPAVRGIARSPAQLEIRQNGYLLYSRHVAAGPFAVTDLPGMMGSGDLQVTVVESQGPTQRFTVPYTVPPVALRAGYMKYSVMAGQYRSSAETAGGDSGRSSLGQATLMYGLPSNVTLYGGMLGGERYQSASLGAGLMLSYLGAVSADITATRGRFRDGRREEGTAIRVRYNKYLEATGTGLSASSEWYPTGRYHTLSEVMDDTRGDLSPFDDDFGWTPQHFSPRDLQGRRYATTMQVSQTLGELGTIYASGNRTQWQDGEHEDTLNTGYGYSYSWRYISMNLSVNYVSTRNRREKMMALSMSVPLSHWLGGSPSANYQVRSGDGQVIHSVGISGSGYDSRLNWGLSQQMYSGGERTQDAVRGLSAGWTGGYGSVSGSYSYSRSQRYMSAELDGGMLIHSHGITLGQTPGDTTGLIEIPGVAGVSVGYMPGVQTDLFGYTTENTLAPYQINTVSLDVSTLPEDAEVGQTDVKVVPTRGAVIRAHFDPRIGARALITLTRTDGMAVPFGALVSLAGTATVESGITGDGGTVYMSGLPPSGRLTASMGTHACEALYQLPEKPGGGGVYRLKAVCRESDQKAITGGQK</sequence>
<keyword evidence="5" id="KW-0812">Transmembrane</keyword>
<dbReference type="Gene3D" id="2.60.40.2610">
    <property type="entry name" value="Outer membrane usher protein FimD, plug domain"/>
    <property type="match status" value="1"/>
</dbReference>
<dbReference type="InterPro" id="IPR025885">
    <property type="entry name" value="PapC_N"/>
</dbReference>
<dbReference type="Pfam" id="PF13954">
    <property type="entry name" value="PapC_N"/>
    <property type="match status" value="1"/>
</dbReference>
<dbReference type="EMBL" id="JAJJVQ010000015">
    <property type="protein sequence ID" value="MCO5784443.1"/>
    <property type="molecule type" value="Genomic_DNA"/>
</dbReference>
<comment type="subcellular location">
    <subcellularLocation>
        <location evidence="1">Cell outer membrane</location>
        <topology evidence="1">Multi-pass membrane protein</topology>
    </subcellularLocation>
</comment>
<evidence type="ECO:0000256" key="6">
    <source>
        <dbReference type="ARBA" id="ARBA00022729"/>
    </source>
</evidence>
<dbReference type="InterPro" id="IPR043142">
    <property type="entry name" value="PapC-like_C_sf"/>
</dbReference>
<name>A0ABT1BGT0_9ENTR</name>
<keyword evidence="4" id="KW-1134">Transmembrane beta strand</keyword>
<evidence type="ECO:0000256" key="5">
    <source>
        <dbReference type="ARBA" id="ARBA00022692"/>
    </source>
</evidence>
<dbReference type="PANTHER" id="PTHR30451:SF9">
    <property type="entry name" value="F1 CAPSULE-ANCHORING PROTEIN"/>
    <property type="match status" value="1"/>
</dbReference>
<evidence type="ECO:0000256" key="3">
    <source>
        <dbReference type="ARBA" id="ARBA00022448"/>
    </source>
</evidence>
<evidence type="ECO:0000256" key="1">
    <source>
        <dbReference type="ARBA" id="ARBA00004571"/>
    </source>
</evidence>
<keyword evidence="8" id="KW-0998">Cell outer membrane</keyword>
<dbReference type="Gene3D" id="2.60.40.2070">
    <property type="match status" value="1"/>
</dbReference>
<reference evidence="11" key="1">
    <citation type="submission" date="2021-11" db="EMBL/GenBank/DDBJ databases">
        <title>Citrobacter meridianamericanus sp. nov. isolated from soil.</title>
        <authorList>
            <person name="Furlan J.P.R."/>
            <person name="Stehling E.G."/>
        </authorList>
    </citation>
    <scope>NUCLEOTIDE SEQUENCE</scope>
    <source>
        <strain evidence="11">BR102</strain>
    </source>
</reference>
<organism evidence="11 12">
    <name type="scientific">Citrobacter meridianamericanus</name>
    <dbReference type="NCBI Taxonomy" id="2894201"/>
    <lineage>
        <taxon>Bacteria</taxon>
        <taxon>Pseudomonadati</taxon>
        <taxon>Pseudomonadota</taxon>
        <taxon>Gammaproteobacteria</taxon>
        <taxon>Enterobacterales</taxon>
        <taxon>Enterobacteriaceae</taxon>
        <taxon>Citrobacter</taxon>
    </lineage>
</organism>
<dbReference type="PANTHER" id="PTHR30451">
    <property type="entry name" value="OUTER MEMBRANE USHER PROTEIN"/>
    <property type="match status" value="1"/>
</dbReference>
<gene>
    <name evidence="11" type="ORF">LOD26_24545</name>
</gene>
<evidence type="ECO:0000256" key="8">
    <source>
        <dbReference type="ARBA" id="ARBA00023237"/>
    </source>
</evidence>
<evidence type="ECO:0000313" key="11">
    <source>
        <dbReference type="EMBL" id="MCO5784443.1"/>
    </source>
</evidence>
<evidence type="ECO:0000256" key="7">
    <source>
        <dbReference type="ARBA" id="ARBA00023136"/>
    </source>
</evidence>